<sequence>MSSVLSCSNLLSSLSPHHFDFLFWEVHEASTISGHKIAEIIQDPSFFSLCLWFIYPTPSLSMVEPTVPSTGPPNPKSSSATGKLRPDDITRVGPPPSPITLFESINPGL</sequence>
<dbReference type="EMBL" id="BKCP01004339">
    <property type="protein sequence ID" value="GER30273.1"/>
    <property type="molecule type" value="Genomic_DNA"/>
</dbReference>
<reference evidence="3" key="1">
    <citation type="journal article" date="2019" name="Curr. Biol.">
        <title>Genome Sequence of Striga asiatica Provides Insight into the Evolution of Plant Parasitism.</title>
        <authorList>
            <person name="Yoshida S."/>
            <person name="Kim S."/>
            <person name="Wafula E.K."/>
            <person name="Tanskanen J."/>
            <person name="Kim Y.M."/>
            <person name="Honaas L."/>
            <person name="Yang Z."/>
            <person name="Spallek T."/>
            <person name="Conn C.E."/>
            <person name="Ichihashi Y."/>
            <person name="Cheong K."/>
            <person name="Cui S."/>
            <person name="Der J.P."/>
            <person name="Gundlach H."/>
            <person name="Jiao Y."/>
            <person name="Hori C."/>
            <person name="Ishida J.K."/>
            <person name="Kasahara H."/>
            <person name="Kiba T."/>
            <person name="Kim M.S."/>
            <person name="Koo N."/>
            <person name="Laohavisit A."/>
            <person name="Lee Y.H."/>
            <person name="Lumba S."/>
            <person name="McCourt P."/>
            <person name="Mortimer J.C."/>
            <person name="Mutuku J.M."/>
            <person name="Nomura T."/>
            <person name="Sasaki-Sekimoto Y."/>
            <person name="Seto Y."/>
            <person name="Wang Y."/>
            <person name="Wakatake T."/>
            <person name="Sakakibara H."/>
            <person name="Demura T."/>
            <person name="Yamaguchi S."/>
            <person name="Yoneyama K."/>
            <person name="Manabe R.I."/>
            <person name="Nelson D.C."/>
            <person name="Schulman A.H."/>
            <person name="Timko M.P."/>
            <person name="dePamphilis C.W."/>
            <person name="Choi D."/>
            <person name="Shirasu K."/>
        </authorList>
    </citation>
    <scope>NUCLEOTIDE SEQUENCE [LARGE SCALE GENOMIC DNA]</scope>
    <source>
        <strain evidence="3">cv. UVA1</strain>
    </source>
</reference>
<evidence type="ECO:0000256" key="1">
    <source>
        <dbReference type="SAM" id="MobiDB-lite"/>
    </source>
</evidence>
<feature type="region of interest" description="Disordered" evidence="1">
    <location>
        <begin position="64"/>
        <end position="109"/>
    </location>
</feature>
<evidence type="ECO:0000313" key="2">
    <source>
        <dbReference type="EMBL" id="GER30273.1"/>
    </source>
</evidence>
<proteinExistence type="predicted"/>
<dbReference type="AlphaFoldDB" id="A0A5A7PBH5"/>
<gene>
    <name evidence="2" type="ORF">STAS_06198</name>
</gene>
<organism evidence="2 3">
    <name type="scientific">Striga asiatica</name>
    <name type="common">Asiatic witchweed</name>
    <name type="synonym">Buchnera asiatica</name>
    <dbReference type="NCBI Taxonomy" id="4170"/>
    <lineage>
        <taxon>Eukaryota</taxon>
        <taxon>Viridiplantae</taxon>
        <taxon>Streptophyta</taxon>
        <taxon>Embryophyta</taxon>
        <taxon>Tracheophyta</taxon>
        <taxon>Spermatophyta</taxon>
        <taxon>Magnoliopsida</taxon>
        <taxon>eudicotyledons</taxon>
        <taxon>Gunneridae</taxon>
        <taxon>Pentapetalae</taxon>
        <taxon>asterids</taxon>
        <taxon>lamiids</taxon>
        <taxon>Lamiales</taxon>
        <taxon>Orobanchaceae</taxon>
        <taxon>Buchnereae</taxon>
        <taxon>Striga</taxon>
    </lineage>
</organism>
<dbReference type="Proteomes" id="UP000325081">
    <property type="component" value="Unassembled WGS sequence"/>
</dbReference>
<evidence type="ECO:0000313" key="3">
    <source>
        <dbReference type="Proteomes" id="UP000325081"/>
    </source>
</evidence>
<accession>A0A5A7PBH5</accession>
<comment type="caution">
    <text evidence="2">The sequence shown here is derived from an EMBL/GenBank/DDBJ whole genome shotgun (WGS) entry which is preliminary data.</text>
</comment>
<name>A0A5A7PBH5_STRAF</name>
<keyword evidence="3" id="KW-1185">Reference proteome</keyword>
<protein>
    <submittedName>
        <fullName evidence="2">Cysteine sulfinic acid decarboxylase</fullName>
    </submittedName>
</protein>